<organism evidence="2 3">
    <name type="scientific">Amycolatopsis azurea DSM 43854</name>
    <dbReference type="NCBI Taxonomy" id="1238180"/>
    <lineage>
        <taxon>Bacteria</taxon>
        <taxon>Bacillati</taxon>
        <taxon>Actinomycetota</taxon>
        <taxon>Actinomycetes</taxon>
        <taxon>Pseudonocardiales</taxon>
        <taxon>Pseudonocardiaceae</taxon>
        <taxon>Amycolatopsis</taxon>
    </lineage>
</organism>
<evidence type="ECO:0000313" key="2">
    <source>
        <dbReference type="EMBL" id="EMD25055.1"/>
    </source>
</evidence>
<comment type="caution">
    <text evidence="2">The sequence shown here is derived from an EMBL/GenBank/DDBJ whole genome shotgun (WGS) entry which is preliminary data.</text>
</comment>
<evidence type="ECO:0008006" key="4">
    <source>
        <dbReference type="Google" id="ProtNLM"/>
    </source>
</evidence>
<evidence type="ECO:0000256" key="1">
    <source>
        <dbReference type="SAM" id="SignalP"/>
    </source>
</evidence>
<proteinExistence type="predicted"/>
<dbReference type="EMBL" id="ANMG01000051">
    <property type="protein sequence ID" value="EMD25055.1"/>
    <property type="molecule type" value="Genomic_DNA"/>
</dbReference>
<evidence type="ECO:0000313" key="3">
    <source>
        <dbReference type="Proteomes" id="UP000014137"/>
    </source>
</evidence>
<dbReference type="PATRIC" id="fig|1238180.3.peg.5320"/>
<keyword evidence="1" id="KW-0732">Signal</keyword>
<feature type="signal peptide" evidence="1">
    <location>
        <begin position="1"/>
        <end position="37"/>
    </location>
</feature>
<name>M2PZD4_9PSEU</name>
<protein>
    <recommendedName>
        <fullName evidence="4">Secreted protein</fullName>
    </recommendedName>
</protein>
<feature type="chain" id="PRO_5038978917" description="Secreted protein" evidence="1">
    <location>
        <begin position="38"/>
        <end position="173"/>
    </location>
</feature>
<dbReference type="AlphaFoldDB" id="M2PZD4"/>
<accession>M2PZD4</accession>
<sequence>MIINIVNLGVEMKIRKAAALVAVAALASALAPSVAQAGQAAETCQTYTKRYFLGSGSAITLRVAYVDSALKICFGESGVTSSAATQTVGTTGPGAATGWEITAGQAVVEDQRPRHVKAKFSGSLRTCVVKINPICSPASPYEIFGEYAPPAVGPAVPGWSHGPDGNVHYYDNA</sequence>
<reference evidence="2 3" key="1">
    <citation type="submission" date="2012-10" db="EMBL/GenBank/DDBJ databases">
        <title>Genome assembly of Amycolatopsis azurea DSM 43854.</title>
        <authorList>
            <person name="Khatri I."/>
            <person name="Kaur I."/>
            <person name="Subramanian S."/>
            <person name="Mayilraj S."/>
        </authorList>
    </citation>
    <scope>NUCLEOTIDE SEQUENCE [LARGE SCALE GENOMIC DNA]</scope>
    <source>
        <strain evidence="2 3">DSM 43854</strain>
    </source>
</reference>
<dbReference type="Proteomes" id="UP000014137">
    <property type="component" value="Unassembled WGS sequence"/>
</dbReference>
<gene>
    <name evidence="2" type="ORF">C791_5404</name>
</gene>